<evidence type="ECO:0000313" key="1">
    <source>
        <dbReference type="EMBL" id="EEH10821.1"/>
    </source>
</evidence>
<name>C0NAY0_AJECG</name>
<dbReference type="HOGENOM" id="CLU_2333139_0_0_1"/>
<dbReference type="EMBL" id="GG663363">
    <property type="protein sequence ID" value="EEH10821.1"/>
    <property type="molecule type" value="Genomic_DNA"/>
</dbReference>
<protein>
    <submittedName>
        <fullName evidence="1">Uncharacterized protein</fullName>
    </submittedName>
</protein>
<keyword evidence="2" id="KW-1185">Reference proteome</keyword>
<accession>C0NAY0</accession>
<gene>
    <name evidence="1" type="ORF">HCBG_00276</name>
</gene>
<evidence type="ECO:0000313" key="2">
    <source>
        <dbReference type="Proteomes" id="UP000001631"/>
    </source>
</evidence>
<dbReference type="STRING" id="447093.C0NAY0"/>
<dbReference type="Proteomes" id="UP000001631">
    <property type="component" value="Unassembled WGS sequence"/>
</dbReference>
<dbReference type="GeneID" id="69033293"/>
<dbReference type="InParanoid" id="C0NAY0"/>
<reference evidence="1" key="1">
    <citation type="submission" date="2009-02" db="EMBL/GenBank/DDBJ databases">
        <title>The Genome Sequence of Ajellomyces capsulatus strain G186AR.</title>
        <authorList>
            <consortium name="The Broad Institute Genome Sequencing Platform"/>
            <person name="Champion M."/>
            <person name="Cuomo C."/>
            <person name="Ma L.-J."/>
            <person name="Henn M.R."/>
            <person name="Sil A."/>
            <person name="Goldman B."/>
            <person name="Young S.K."/>
            <person name="Kodira C.D."/>
            <person name="Zeng Q."/>
            <person name="Koehrsen M."/>
            <person name="Alvarado L."/>
            <person name="Berlin A."/>
            <person name="Borenstein D."/>
            <person name="Chen Z."/>
            <person name="Engels R."/>
            <person name="Freedman E."/>
            <person name="Gellesch M."/>
            <person name="Goldberg J."/>
            <person name="Griggs A."/>
            <person name="Gujja S."/>
            <person name="Heiman D."/>
            <person name="Hepburn T."/>
            <person name="Howarth C."/>
            <person name="Jen D."/>
            <person name="Larson L."/>
            <person name="Lewis B."/>
            <person name="Mehta T."/>
            <person name="Park D."/>
            <person name="Pearson M."/>
            <person name="Roberts A."/>
            <person name="Saif S."/>
            <person name="Shea T."/>
            <person name="Shenoy N."/>
            <person name="Sisk P."/>
            <person name="Stolte C."/>
            <person name="Sykes S."/>
            <person name="Walk T."/>
            <person name="White J."/>
            <person name="Yandava C."/>
            <person name="Klein B."/>
            <person name="McEwen J.G."/>
            <person name="Puccia R."/>
            <person name="Goldman G.H."/>
            <person name="Felipe M.S."/>
            <person name="Nino-Vega G."/>
            <person name="San-Blas G."/>
            <person name="Taylor J."/>
            <person name="Mendoza L."/>
            <person name="Galagan J."/>
            <person name="Nusbaum C."/>
            <person name="Birren B."/>
        </authorList>
    </citation>
    <scope>NUCLEOTIDE SEQUENCE</scope>
    <source>
        <strain evidence="1">G186AR</strain>
    </source>
</reference>
<sequence length="98" mass="10659">MSLSSCYLRLRKDTPIFSFLRFQDTDFVAGQSAATTGKELNGSPNNESAAIIQKPCDISNAQTLLTQNWSATLGLGGALEFIPVTHEKPTGHWVEMEG</sequence>
<dbReference type="RefSeq" id="XP_045291301.1">
    <property type="nucleotide sequence ID" value="XM_045427326.1"/>
</dbReference>
<dbReference type="AlphaFoldDB" id="C0NAY0"/>
<proteinExistence type="predicted"/>
<organism evidence="1 2">
    <name type="scientific">Ajellomyces capsulatus (strain G186AR / H82 / ATCC MYA-2454 / RMSCC 2432)</name>
    <name type="common">Darling's disease fungus</name>
    <name type="synonym">Histoplasma capsulatum</name>
    <dbReference type="NCBI Taxonomy" id="447093"/>
    <lineage>
        <taxon>Eukaryota</taxon>
        <taxon>Fungi</taxon>
        <taxon>Dikarya</taxon>
        <taxon>Ascomycota</taxon>
        <taxon>Pezizomycotina</taxon>
        <taxon>Eurotiomycetes</taxon>
        <taxon>Eurotiomycetidae</taxon>
        <taxon>Onygenales</taxon>
        <taxon>Ajellomycetaceae</taxon>
        <taxon>Histoplasma</taxon>
    </lineage>
</organism>